<dbReference type="PANTHER" id="PTHR30487:SF0">
    <property type="entry name" value="PREPILIN LEADER PEPTIDASE_N-METHYLTRANSFERASE-RELATED"/>
    <property type="match status" value="1"/>
</dbReference>
<dbReference type="GO" id="GO:0005886">
    <property type="term" value="C:plasma membrane"/>
    <property type="evidence" value="ECO:0007669"/>
    <property type="project" value="TreeGrafter"/>
</dbReference>
<sequence length="219" mass="24311">MNLFFVVFQGISGLIIGFFTPHISDKVMKAKCLQRDKEIPPNQFRNKIVHGFLCIINSAFWTAASFLMENPLSAFFISLLFTLALLFAMIDFSIHLIPNEMVLITLFVGILFQFTQFGWKDLLIAFVCMFAMMLLFTLVGFLVGLGKVGAGDIKLAGIMGIALGYPALLTAVLVMSAAIIAYCFFGIWFRKLTLVSMFPFAPFMMLGMAVSLSLILIPS</sequence>
<dbReference type="PANTHER" id="PTHR30487">
    <property type="entry name" value="TYPE 4 PREPILIN-LIKE PROTEINS LEADER PEPTIDE-PROCESSING ENZYME"/>
    <property type="match status" value="1"/>
</dbReference>
<feature type="transmembrane region" description="Helical" evidence="2">
    <location>
        <begin position="6"/>
        <end position="27"/>
    </location>
</feature>
<feature type="transmembrane region" description="Helical" evidence="2">
    <location>
        <begin position="101"/>
        <end position="117"/>
    </location>
</feature>
<evidence type="ECO:0000256" key="1">
    <source>
        <dbReference type="ARBA" id="ARBA00005801"/>
    </source>
</evidence>
<organism evidence="4 5">
    <name type="scientific">Sinanaerobacter chloroacetimidivorans</name>
    <dbReference type="NCBI Taxonomy" id="2818044"/>
    <lineage>
        <taxon>Bacteria</taxon>
        <taxon>Bacillati</taxon>
        <taxon>Bacillota</taxon>
        <taxon>Clostridia</taxon>
        <taxon>Peptostreptococcales</taxon>
        <taxon>Anaerovoracaceae</taxon>
        <taxon>Sinanaerobacter</taxon>
    </lineage>
</organism>
<comment type="similarity">
    <text evidence="1">Belongs to the peptidase A24 family.</text>
</comment>
<dbReference type="AlphaFoldDB" id="A0A8J7W449"/>
<evidence type="ECO:0000313" key="4">
    <source>
        <dbReference type="EMBL" id="MBR0600006.1"/>
    </source>
</evidence>
<feature type="transmembrane region" description="Helical" evidence="2">
    <location>
        <begin position="74"/>
        <end position="94"/>
    </location>
</feature>
<reference evidence="4" key="2">
    <citation type="submission" date="2021-04" db="EMBL/GenBank/DDBJ databases">
        <authorList>
            <person name="Liu J."/>
        </authorList>
    </citation>
    <scope>NUCLEOTIDE SEQUENCE</scope>
    <source>
        <strain evidence="4">BAD-6</strain>
    </source>
</reference>
<evidence type="ECO:0000313" key="5">
    <source>
        <dbReference type="Proteomes" id="UP000675664"/>
    </source>
</evidence>
<dbReference type="RefSeq" id="WP_227020138.1">
    <property type="nucleotide sequence ID" value="NZ_JAGSND010000019.1"/>
</dbReference>
<keyword evidence="5" id="KW-1185">Reference proteome</keyword>
<dbReference type="GO" id="GO:0004190">
    <property type="term" value="F:aspartic-type endopeptidase activity"/>
    <property type="evidence" value="ECO:0007669"/>
    <property type="project" value="InterPro"/>
</dbReference>
<protein>
    <submittedName>
        <fullName evidence="4">Prepilin peptidase</fullName>
    </submittedName>
</protein>
<dbReference type="Pfam" id="PF01478">
    <property type="entry name" value="Peptidase_A24"/>
    <property type="match status" value="1"/>
</dbReference>
<feature type="transmembrane region" description="Helical" evidence="2">
    <location>
        <begin position="123"/>
        <end position="143"/>
    </location>
</feature>
<dbReference type="Proteomes" id="UP000675664">
    <property type="component" value="Unassembled WGS sequence"/>
</dbReference>
<evidence type="ECO:0000256" key="2">
    <source>
        <dbReference type="SAM" id="Phobius"/>
    </source>
</evidence>
<dbReference type="InterPro" id="IPR000045">
    <property type="entry name" value="Prepilin_IV_endopep_pep"/>
</dbReference>
<accession>A0A8J7W449</accession>
<dbReference type="GO" id="GO:0006465">
    <property type="term" value="P:signal peptide processing"/>
    <property type="evidence" value="ECO:0007669"/>
    <property type="project" value="TreeGrafter"/>
</dbReference>
<keyword evidence="2" id="KW-0812">Transmembrane</keyword>
<evidence type="ECO:0000259" key="3">
    <source>
        <dbReference type="Pfam" id="PF01478"/>
    </source>
</evidence>
<keyword evidence="2" id="KW-1133">Transmembrane helix</keyword>
<keyword evidence="2" id="KW-0472">Membrane</keyword>
<feature type="transmembrane region" description="Helical" evidence="2">
    <location>
        <begin position="48"/>
        <end position="68"/>
    </location>
</feature>
<reference evidence="4" key="1">
    <citation type="submission" date="2021-04" db="EMBL/GenBank/DDBJ databases">
        <title>Sinoanaerobacter chloroacetimidivorans sp. nov., an obligate anaerobic bacterium isolated from anaerobic sludge.</title>
        <authorList>
            <person name="Bao Y."/>
        </authorList>
    </citation>
    <scope>NUCLEOTIDE SEQUENCE</scope>
    <source>
        <strain evidence="4">BAD-6</strain>
    </source>
</reference>
<dbReference type="EMBL" id="JAGSND010000019">
    <property type="protein sequence ID" value="MBR0600006.1"/>
    <property type="molecule type" value="Genomic_DNA"/>
</dbReference>
<comment type="caution">
    <text evidence="4">The sequence shown here is derived from an EMBL/GenBank/DDBJ whole genome shotgun (WGS) entry which is preliminary data.</text>
</comment>
<feature type="domain" description="Prepilin type IV endopeptidase peptidase" evidence="3">
    <location>
        <begin position="79"/>
        <end position="183"/>
    </location>
</feature>
<name>A0A8J7W449_9FIRM</name>
<dbReference type="Gene3D" id="1.20.120.1220">
    <property type="match status" value="1"/>
</dbReference>
<gene>
    <name evidence="4" type="ORF">KCX82_19155</name>
</gene>
<dbReference type="InterPro" id="IPR050882">
    <property type="entry name" value="Prepilin_peptidase/N-MTase"/>
</dbReference>
<proteinExistence type="inferred from homology"/>
<feature type="transmembrane region" description="Helical" evidence="2">
    <location>
        <begin position="194"/>
        <end position="217"/>
    </location>
</feature>
<feature type="transmembrane region" description="Helical" evidence="2">
    <location>
        <begin position="155"/>
        <end position="188"/>
    </location>
</feature>